<dbReference type="STRING" id="1179773.BN6_26960"/>
<proteinExistence type="predicted"/>
<dbReference type="EMBL" id="HE804045">
    <property type="protein sequence ID" value="CCH30008.1"/>
    <property type="molecule type" value="Genomic_DNA"/>
</dbReference>
<protein>
    <recommendedName>
        <fullName evidence="3">ABC transporter substrate-binding protein</fullName>
    </recommendedName>
</protein>
<evidence type="ECO:0000313" key="1">
    <source>
        <dbReference type="EMBL" id="CCH30008.1"/>
    </source>
</evidence>
<name>K0K0D6_SACES</name>
<dbReference type="RefSeq" id="WP_015100120.1">
    <property type="nucleotide sequence ID" value="NC_019673.1"/>
</dbReference>
<dbReference type="SUPFAM" id="SSF53807">
    <property type="entry name" value="Helical backbone' metal receptor"/>
    <property type="match status" value="1"/>
</dbReference>
<dbReference type="HOGENOM" id="CLU_1093665_0_0_11"/>
<evidence type="ECO:0000313" key="2">
    <source>
        <dbReference type="Proteomes" id="UP000006281"/>
    </source>
</evidence>
<gene>
    <name evidence="1" type="ordered locus">BN6_26960</name>
</gene>
<reference evidence="1 2" key="1">
    <citation type="journal article" date="2012" name="BMC Genomics">
        <title>Complete genome sequence of Saccharothrix espanaensis DSM 44229T and comparison to the other completely sequenced Pseudonocardiaceae.</title>
        <authorList>
            <person name="Strobel T."/>
            <person name="Al-Dilaimi A."/>
            <person name="Blom J."/>
            <person name="Gessner A."/>
            <person name="Kalinowski J."/>
            <person name="Luzhetska M."/>
            <person name="Puhler A."/>
            <person name="Szczepanowski R."/>
            <person name="Bechthold A."/>
            <person name="Ruckert C."/>
        </authorList>
    </citation>
    <scope>NUCLEOTIDE SEQUENCE [LARGE SCALE GENOMIC DNA]</scope>
    <source>
        <strain evidence="2">ATCC 51144 / DSM 44229 / JCM 9112 / NBRC 15066 / NRRL 15764</strain>
    </source>
</reference>
<evidence type="ECO:0008006" key="3">
    <source>
        <dbReference type="Google" id="ProtNLM"/>
    </source>
</evidence>
<dbReference type="AlphaFoldDB" id="K0K0D6"/>
<dbReference type="Proteomes" id="UP000006281">
    <property type="component" value="Chromosome"/>
</dbReference>
<dbReference type="KEGG" id="sesp:BN6_26960"/>
<dbReference type="OrthoDB" id="7941913at2"/>
<organism evidence="1 2">
    <name type="scientific">Saccharothrix espanaensis (strain ATCC 51144 / DSM 44229 / JCM 9112 / NBRC 15066 / NRRL 15764)</name>
    <dbReference type="NCBI Taxonomy" id="1179773"/>
    <lineage>
        <taxon>Bacteria</taxon>
        <taxon>Bacillati</taxon>
        <taxon>Actinomycetota</taxon>
        <taxon>Actinomycetes</taxon>
        <taxon>Pseudonocardiales</taxon>
        <taxon>Pseudonocardiaceae</taxon>
        <taxon>Saccharothrix</taxon>
    </lineage>
</organism>
<sequence>MWRYTDGRGVTVTLPRRPERVAVVDLLATSTLWAAGVRPVAAAMGEDPADECLSAVGFDPLGVARLDTVDDPSPDPSLLRQVDLVVDRTHGEGLQRVADSPVPAVGLTLKAPGQSLDALFGEVAALAAALGCAPVPEVARARYRAAKWRVREAALWRPDRAVAFAFVRHGSLAVVDPDRYPWLVTLRELGVRLAPPGRWPADRVPAGVDLLFVFDEGIDVPGAHLWNDRWHAFDHAVYADLLTGFADVLDGEPC</sequence>
<keyword evidence="2" id="KW-1185">Reference proteome</keyword>
<dbReference type="BioCyc" id="SESP1179773:BN6_RS13070-MONOMER"/>
<dbReference type="Gene3D" id="3.40.50.1980">
    <property type="entry name" value="Nitrogenase molybdenum iron protein domain"/>
    <property type="match status" value="2"/>
</dbReference>
<accession>K0K0D6</accession>
<dbReference type="eggNOG" id="COG2067">
    <property type="taxonomic scope" value="Bacteria"/>
</dbReference>
<dbReference type="PATRIC" id="fig|1179773.3.peg.2694"/>